<gene>
    <name evidence="1" type="ORF">PSA21_20</name>
</gene>
<evidence type="ECO:0000313" key="2">
    <source>
        <dbReference type="Proteomes" id="UP000294134"/>
    </source>
</evidence>
<proteinExistence type="predicted"/>
<evidence type="ECO:0000313" key="1">
    <source>
        <dbReference type="EMBL" id="QBJ02550.1"/>
    </source>
</evidence>
<dbReference type="Proteomes" id="UP000294134">
    <property type="component" value="Segment"/>
</dbReference>
<reference evidence="1 2" key="1">
    <citation type="submission" date="2019-02" db="EMBL/GenBank/DDBJ databases">
        <authorList>
            <person name="Frampton R.A."/>
            <person name="Wojtus J.K."/>
            <person name="Fineran P.C."/>
            <person name="Hendrickson H.L."/>
        </authorList>
    </citation>
    <scope>NUCLEOTIDE SEQUENCE [LARGE SCALE GENOMIC DNA]</scope>
</reference>
<protein>
    <submittedName>
        <fullName evidence="1">Uncharacterized protein</fullName>
    </submittedName>
</protein>
<keyword evidence="2" id="KW-1185">Reference proteome</keyword>
<sequence length="138" mass="15408">MITIELTQTEIAEHFGCPVARAEEVTRRLFLTSFVSPLPSILRVNIAETPAEYSGQIMATLKSVTVQRRGWDGNKVKDKATLLAYIRESAKALIDLRVWDEYNGPKAEVLPIPEPVEPERHYSLPGKYAVYPPSGPAE</sequence>
<organism evidence="1 2">
    <name type="scientific">Pseudomonas phage Psa21</name>
    <dbReference type="NCBI Taxonomy" id="2530023"/>
    <lineage>
        <taxon>Viruses</taxon>
        <taxon>Duplodnaviria</taxon>
        <taxon>Heunggongvirae</taxon>
        <taxon>Uroviricota</taxon>
        <taxon>Caudoviricetes</taxon>
        <taxon>Chimalliviridae</taxon>
        <taxon>Tepukevirus</taxon>
        <taxon>Tepukevirus Psa21</taxon>
    </lineage>
</organism>
<accession>A0A481W4A0</accession>
<name>A0A481W4A0_9CAUD</name>
<dbReference type="EMBL" id="MK552327">
    <property type="protein sequence ID" value="QBJ02550.1"/>
    <property type="molecule type" value="Genomic_DNA"/>
</dbReference>